<dbReference type="PANTHER" id="PTHR43792:SF1">
    <property type="entry name" value="N-ACETYLTRANSFERASE DOMAIN-CONTAINING PROTEIN"/>
    <property type="match status" value="1"/>
</dbReference>
<dbReference type="RefSeq" id="XP_016240497.1">
    <property type="nucleotide sequence ID" value="XM_016375221.1"/>
</dbReference>
<dbReference type="VEuPathDB" id="FungiDB:PV08_00856"/>
<keyword evidence="3" id="KW-1185">Reference proteome</keyword>
<dbReference type="GO" id="GO:0016747">
    <property type="term" value="F:acyltransferase activity, transferring groups other than amino-acyl groups"/>
    <property type="evidence" value="ECO:0007669"/>
    <property type="project" value="InterPro"/>
</dbReference>
<dbReference type="GeneID" id="27327939"/>
<dbReference type="Gene3D" id="3.40.630.30">
    <property type="match status" value="1"/>
</dbReference>
<feature type="domain" description="N-acetyltransferase" evidence="1">
    <location>
        <begin position="20"/>
        <end position="195"/>
    </location>
</feature>
<evidence type="ECO:0000259" key="1">
    <source>
        <dbReference type="PROSITE" id="PS51186"/>
    </source>
</evidence>
<name>A0A0D1YYB7_9EURO</name>
<protein>
    <recommendedName>
        <fullName evidence="1">N-acetyltransferase domain-containing protein</fullName>
    </recommendedName>
</protein>
<dbReference type="AlphaFoldDB" id="A0A0D1YYB7"/>
<evidence type="ECO:0000313" key="3">
    <source>
        <dbReference type="Proteomes" id="UP000053328"/>
    </source>
</evidence>
<gene>
    <name evidence="2" type="ORF">PV08_00856</name>
</gene>
<dbReference type="PANTHER" id="PTHR43792">
    <property type="entry name" value="GNAT FAMILY, PUTATIVE (AFU_ORTHOLOGUE AFUA_3G00765)-RELATED-RELATED"/>
    <property type="match status" value="1"/>
</dbReference>
<dbReference type="InterPro" id="IPR000182">
    <property type="entry name" value="GNAT_dom"/>
</dbReference>
<proteinExistence type="predicted"/>
<dbReference type="InterPro" id="IPR016181">
    <property type="entry name" value="Acyl_CoA_acyltransferase"/>
</dbReference>
<evidence type="ECO:0000313" key="2">
    <source>
        <dbReference type="EMBL" id="KIW20281.1"/>
    </source>
</evidence>
<dbReference type="HOGENOM" id="CLU_013985_24_0_1"/>
<dbReference type="SUPFAM" id="SSF55729">
    <property type="entry name" value="Acyl-CoA N-acyltransferases (Nat)"/>
    <property type="match status" value="1"/>
</dbReference>
<dbReference type="OrthoDB" id="4072826at2759"/>
<dbReference type="Pfam" id="PF13302">
    <property type="entry name" value="Acetyltransf_3"/>
    <property type="match status" value="1"/>
</dbReference>
<reference evidence="2 3" key="1">
    <citation type="submission" date="2015-01" db="EMBL/GenBank/DDBJ databases">
        <title>The Genome Sequence of Exophiala spinifera CBS89968.</title>
        <authorList>
            <consortium name="The Broad Institute Genomics Platform"/>
            <person name="Cuomo C."/>
            <person name="de Hoog S."/>
            <person name="Gorbushina A."/>
            <person name="Stielow B."/>
            <person name="Teixiera M."/>
            <person name="Abouelleil A."/>
            <person name="Chapman S.B."/>
            <person name="Priest M."/>
            <person name="Young S.K."/>
            <person name="Wortman J."/>
            <person name="Nusbaum C."/>
            <person name="Birren B."/>
        </authorList>
    </citation>
    <scope>NUCLEOTIDE SEQUENCE [LARGE SCALE GENOMIC DNA]</scope>
    <source>
        <strain evidence="2 3">CBS 89968</strain>
    </source>
</reference>
<sequence length="196" mass="22156">MKTTRPIFPAPAPPIKTPRLLLRPVRQSDLSDFHILRTQTEVMMWTSSGKPDVDEQATQIWLNRFLPPNDATTFNFAVEELSVPGKVIGVMGCHIAEPPEVGYMFVKEAWGMGYATEAVQAWLQAYWRLPRKEVVIGDDVNDDTFIPETLKADVDRGNMASVRILARCGFLETSEELIEEHGQKVNVVHLALRRPE</sequence>
<dbReference type="InterPro" id="IPR051531">
    <property type="entry name" value="N-acetyltransferase"/>
</dbReference>
<accession>A0A0D1YYB7</accession>
<dbReference type="PROSITE" id="PS51186">
    <property type="entry name" value="GNAT"/>
    <property type="match status" value="1"/>
</dbReference>
<dbReference type="EMBL" id="KN847492">
    <property type="protein sequence ID" value="KIW20281.1"/>
    <property type="molecule type" value="Genomic_DNA"/>
</dbReference>
<dbReference type="Proteomes" id="UP000053328">
    <property type="component" value="Unassembled WGS sequence"/>
</dbReference>
<organism evidence="2 3">
    <name type="scientific">Exophiala spinifera</name>
    <dbReference type="NCBI Taxonomy" id="91928"/>
    <lineage>
        <taxon>Eukaryota</taxon>
        <taxon>Fungi</taxon>
        <taxon>Dikarya</taxon>
        <taxon>Ascomycota</taxon>
        <taxon>Pezizomycotina</taxon>
        <taxon>Eurotiomycetes</taxon>
        <taxon>Chaetothyriomycetidae</taxon>
        <taxon>Chaetothyriales</taxon>
        <taxon>Herpotrichiellaceae</taxon>
        <taxon>Exophiala</taxon>
    </lineage>
</organism>